<dbReference type="EMBL" id="CP058909">
    <property type="protein sequence ID" value="QLH84487.1"/>
    <property type="molecule type" value="Genomic_DNA"/>
</dbReference>
<dbReference type="AlphaFoldDB" id="A0A7D5SY45"/>
<keyword evidence="3" id="KW-1185">Reference proteome</keyword>
<reference evidence="2 3" key="1">
    <citation type="submission" date="2020-07" db="EMBL/GenBank/DDBJ databases">
        <title>Halosimplex litoreum sp. nov. and Halosimplex rubrum sp. nov., isolated from different salt environments.</title>
        <authorList>
            <person name="Cui H."/>
        </authorList>
    </citation>
    <scope>NUCLEOTIDE SEQUENCE [LARGE SCALE GENOMIC DNA]</scope>
    <source>
        <strain evidence="2 3">R2</strain>
    </source>
</reference>
<feature type="region of interest" description="Disordered" evidence="1">
    <location>
        <begin position="421"/>
        <end position="507"/>
    </location>
</feature>
<protein>
    <submittedName>
        <fullName evidence="2">Uncharacterized protein</fullName>
    </submittedName>
</protein>
<accession>A0A7D5SY45</accession>
<dbReference type="Proteomes" id="UP000509346">
    <property type="component" value="Chromosome"/>
</dbReference>
<gene>
    <name evidence="2" type="ORF">HZS54_23830</name>
</gene>
<proteinExistence type="predicted"/>
<dbReference type="GeneID" id="56085689"/>
<sequence length="652" mass="69325">MKHVIEVENGDAQVLTETGSGGLIGWGFLHDRPLAEYVEQTETPRFVVRNRKRGFTVEGTDGEASDEAVETGQVAPDGDHSAAALVTDVRVLFAVGRADGDRTRSVPLDEVVDARTEAGLRNAALALDTVAGAQYRFPSRGDLDAVREFVDAAAGIWSRAERHLEAAEETLDRVEQAFEAGDVDVVLAAVGDVRGTLDAARETAAALDGAAASVGDRVEAYRERLRAFERRAYAEQAEQARERGHTRWDDDAYETAADHFQRAAESYAAALSVDADRPSDELIERRRANLDAERERLAAAPLERAEQAVELARSTDDTETAVTWWERALERYERVRALDWGRDDPRFDGDREAIRERLATVVERLVDARCERARRALDAADGAPPAAVAAACDRAESSLDAARAVARERVPDALDAVEELDDRLAARRPDPSATDREDTDDAGSATVVVPPEAADEDASDDGEDETESRSEASVESDGDAETDGTETGDGADSAGGEWTLADDGTDDEWLTAERTATSTDAGEVDDASDADVVADAVADASDADVLADAADAADAVLGSETDGGDREGDADGRSTEDDARDGETGTARDGGDGIDTADGWTPAALGGLDADGFARVVADCFGATGWTVDAVDDGAVDLRARPRGRRTCARAS</sequence>
<organism evidence="2 3">
    <name type="scientific">Halosimplex pelagicum</name>
    <dbReference type="NCBI Taxonomy" id="869886"/>
    <lineage>
        <taxon>Archaea</taxon>
        <taxon>Methanobacteriati</taxon>
        <taxon>Methanobacteriota</taxon>
        <taxon>Stenosarchaea group</taxon>
        <taxon>Halobacteria</taxon>
        <taxon>Halobacteriales</taxon>
        <taxon>Haloarculaceae</taxon>
        <taxon>Halosimplex</taxon>
    </lineage>
</organism>
<evidence type="ECO:0000256" key="1">
    <source>
        <dbReference type="SAM" id="MobiDB-lite"/>
    </source>
</evidence>
<name>A0A7D5SY45_9EURY</name>
<feature type="compositionally biased region" description="Acidic residues" evidence="1">
    <location>
        <begin position="474"/>
        <end position="486"/>
    </location>
</feature>
<feature type="compositionally biased region" description="Basic and acidic residues" evidence="1">
    <location>
        <begin position="422"/>
        <end position="436"/>
    </location>
</feature>
<dbReference type="RefSeq" id="WP_179919570.1">
    <property type="nucleotide sequence ID" value="NZ_CP058909.1"/>
</dbReference>
<feature type="region of interest" description="Disordered" evidence="1">
    <location>
        <begin position="554"/>
        <end position="598"/>
    </location>
</feature>
<evidence type="ECO:0000313" key="3">
    <source>
        <dbReference type="Proteomes" id="UP000509346"/>
    </source>
</evidence>
<feature type="compositionally biased region" description="Basic and acidic residues" evidence="1">
    <location>
        <begin position="563"/>
        <end position="583"/>
    </location>
</feature>
<feature type="compositionally biased region" description="Acidic residues" evidence="1">
    <location>
        <begin position="453"/>
        <end position="466"/>
    </location>
</feature>
<dbReference type="KEGG" id="hpel:HZS54_23830"/>
<evidence type="ECO:0000313" key="2">
    <source>
        <dbReference type="EMBL" id="QLH84487.1"/>
    </source>
</evidence>
<dbReference type="OrthoDB" id="237693at2157"/>